<evidence type="ECO:0000256" key="4">
    <source>
        <dbReference type="ARBA" id="ARBA00022833"/>
    </source>
</evidence>
<evidence type="ECO:0000256" key="7">
    <source>
        <dbReference type="SAM" id="MobiDB-lite"/>
    </source>
</evidence>
<accession>A0AAJ7E1T2</accession>
<feature type="region of interest" description="Disordered" evidence="7">
    <location>
        <begin position="631"/>
        <end position="690"/>
    </location>
</feature>
<feature type="domain" description="C2HC/C3H-type" evidence="8">
    <location>
        <begin position="812"/>
        <end position="841"/>
    </location>
</feature>
<name>A0AAJ7E1T2_9HYME</name>
<dbReference type="AlphaFoldDB" id="A0AAJ7E1T2"/>
<sequence length="986" mass="110455">MSRVELCPWTLRCPYPAVAPLQARFQQRQLQEKEQKLLQLYDQQQQRAHQIALRGSTRSNDPDISNYESFISNSGKARQIFDEKRQTKGIDKSYPLEPLDKRAHKPATDARTIIGTRRTSRNEQQRDNLSGRGIYRESVLRDSCGASRTEDSVDRGNDNEINIKEVIDSESAQRNRIPSRFGPLDLERRSQLDRLPGDASPEKMPVRRTSQVERLKNASSRKGTKKPAIPTGANLGQSTYMKTTKSASLKMKKLSRNMKSVEDRKSRLHTSNKGMKKLKKQSHQSISLNDLKSTPLVCQVIRNKKISRPNDSNNLGKVKTIITKIENITTSNVSKNNLSKIANNAELPKAIAAISVEPKNENKTDKFILSLSTKRYSIIDPDDCKISALKAVIASPSKNFDGHALNNEVMNEKDGRKTLSIDRPKGPSIEYPTDHQKFTIADETIKLGQREVDRRRGSSDSCINRPRRLSFELKRMIFEGPAGREPLIPRRDSVESALQHFDSISTTESSRDHPIEATSVAKPEGLQLDAKDSLDKDSQLKGSAGHTRSSLMKDCNERVSKRFQKYSRKASKAAATDTKVALARKNVPAAMRRKTSVKLLEARDSIDSPQRALKTKSPIFRMEIAYDSEVKTPEVDDDEGSVAKHFSSDSITKRADTSGKIAESRANREKEPIPYPSLRSPENTYEQRSRPPVKSISLKFLNQIVAGEASTAGDCELGFRETSAPSIDALYVQPKDEKGAASTPQAAKQPTKPLATNASMGSSRGQIPTNACNLNLKAKSNLTIPTPVQKSNTLKNITNTDGFYDQIAFSDSLVRCNVCNRRFSMERINFHQDICSKTVQKKRKQFDTVKQRVKGTEFESFLKKPLGKKQVLVLIESGIEPLSAYLSIKSVSRVEPEPHIVKSNWRRKHEDFINAIRSAKQMQVHLASGGKLSDLAISPPSDNSDYVKCPHCSRRFSQTVASRHIPKCNSMQSNKPGLRNTFKAKH</sequence>
<feature type="compositionally biased region" description="Basic and acidic residues" evidence="7">
    <location>
        <begin position="529"/>
        <end position="539"/>
    </location>
</feature>
<feature type="compositionally biased region" description="Basic and acidic residues" evidence="7">
    <location>
        <begin position="651"/>
        <end position="672"/>
    </location>
</feature>
<comment type="similarity">
    <text evidence="1">Belongs to the ZC2HC1 family.</text>
</comment>
<keyword evidence="3 6" id="KW-0863">Zinc-finger</keyword>
<evidence type="ECO:0000313" key="10">
    <source>
        <dbReference type="RefSeq" id="XP_011504717.1"/>
    </source>
</evidence>
<evidence type="ECO:0000256" key="1">
    <source>
        <dbReference type="ARBA" id="ARBA00010843"/>
    </source>
</evidence>
<feature type="region of interest" description="Disordered" evidence="7">
    <location>
        <begin position="503"/>
        <end position="553"/>
    </location>
</feature>
<feature type="region of interest" description="Disordered" evidence="7">
    <location>
        <begin position="255"/>
        <end position="286"/>
    </location>
</feature>
<dbReference type="Proteomes" id="UP000695007">
    <property type="component" value="Unplaced"/>
</dbReference>
<dbReference type="PANTHER" id="PTHR14649:SF1">
    <property type="entry name" value="ZINC FINGER C2HC DOMAIN-CONTAINING PROTEIN 1C"/>
    <property type="match status" value="1"/>
</dbReference>
<dbReference type="RefSeq" id="XP_011504717.1">
    <property type="nucleotide sequence ID" value="XM_011506415.1"/>
</dbReference>
<protein>
    <submittedName>
        <fullName evidence="10">Uncharacterized protein LOC105367647</fullName>
    </submittedName>
</protein>
<feature type="domain" description="C2HC/C3H-type" evidence="8">
    <location>
        <begin position="945"/>
        <end position="974"/>
    </location>
</feature>
<feature type="compositionally biased region" description="Polar residues" evidence="7">
    <location>
        <begin position="742"/>
        <end position="765"/>
    </location>
</feature>
<feature type="region of interest" description="Disordered" evidence="7">
    <location>
        <begin position="170"/>
        <end position="236"/>
    </location>
</feature>
<keyword evidence="4" id="KW-0862">Zinc</keyword>
<dbReference type="PROSITE" id="PS52027">
    <property type="entry name" value="ZF_C2HC_C3H"/>
    <property type="match status" value="2"/>
</dbReference>
<organism evidence="9 10">
    <name type="scientific">Ceratosolen solmsi marchali</name>
    <dbReference type="NCBI Taxonomy" id="326594"/>
    <lineage>
        <taxon>Eukaryota</taxon>
        <taxon>Metazoa</taxon>
        <taxon>Ecdysozoa</taxon>
        <taxon>Arthropoda</taxon>
        <taxon>Hexapoda</taxon>
        <taxon>Insecta</taxon>
        <taxon>Pterygota</taxon>
        <taxon>Neoptera</taxon>
        <taxon>Endopterygota</taxon>
        <taxon>Hymenoptera</taxon>
        <taxon>Apocrita</taxon>
        <taxon>Proctotrupomorpha</taxon>
        <taxon>Chalcidoidea</taxon>
        <taxon>Agaonidae</taxon>
        <taxon>Agaoninae</taxon>
        <taxon>Ceratosolen</taxon>
    </lineage>
</organism>
<gene>
    <name evidence="10" type="primary">LOC105367647</name>
</gene>
<feature type="region of interest" description="Disordered" evidence="7">
    <location>
        <begin position="735"/>
        <end position="765"/>
    </location>
</feature>
<reference evidence="10" key="1">
    <citation type="submission" date="2025-08" db="UniProtKB">
        <authorList>
            <consortium name="RefSeq"/>
        </authorList>
    </citation>
    <scope>IDENTIFICATION</scope>
</reference>
<evidence type="ECO:0000256" key="2">
    <source>
        <dbReference type="ARBA" id="ARBA00022723"/>
    </source>
</evidence>
<dbReference type="InterPro" id="IPR026104">
    <property type="entry name" value="ZNF_C2HC_dom_1C"/>
</dbReference>
<evidence type="ECO:0000259" key="8">
    <source>
        <dbReference type="PROSITE" id="PS52027"/>
    </source>
</evidence>
<feature type="compositionally biased region" description="Basic residues" evidence="7">
    <location>
        <begin position="266"/>
        <end position="282"/>
    </location>
</feature>
<dbReference type="PANTHER" id="PTHR14649">
    <property type="entry name" value="ZINC FINGER C2HC DOMAIN-CONTAINING PROTEIN 1C"/>
    <property type="match status" value="1"/>
</dbReference>
<keyword evidence="2" id="KW-0479">Metal-binding</keyword>
<evidence type="ECO:0000256" key="3">
    <source>
        <dbReference type="ARBA" id="ARBA00022771"/>
    </source>
</evidence>
<feature type="compositionally biased region" description="Basic and acidic residues" evidence="7">
    <location>
        <begin position="185"/>
        <end position="216"/>
    </location>
</feature>
<dbReference type="Pfam" id="PF13913">
    <property type="entry name" value="zf-C2HC_2"/>
    <property type="match status" value="2"/>
</dbReference>
<dbReference type="KEGG" id="csol:105367647"/>
<dbReference type="InterPro" id="IPR049899">
    <property type="entry name" value="Znf_C2HC_C3H"/>
</dbReference>
<keyword evidence="9" id="KW-1185">Reference proteome</keyword>
<proteinExistence type="inferred from homology"/>
<evidence type="ECO:0000256" key="6">
    <source>
        <dbReference type="PROSITE-ProRule" id="PRU01371"/>
    </source>
</evidence>
<dbReference type="GeneID" id="105367647"/>
<evidence type="ECO:0000313" key="9">
    <source>
        <dbReference type="Proteomes" id="UP000695007"/>
    </source>
</evidence>
<keyword evidence="5" id="KW-0175">Coiled coil</keyword>
<evidence type="ECO:0000256" key="5">
    <source>
        <dbReference type="ARBA" id="ARBA00023054"/>
    </source>
</evidence>
<dbReference type="GO" id="GO:0008270">
    <property type="term" value="F:zinc ion binding"/>
    <property type="evidence" value="ECO:0007669"/>
    <property type="project" value="UniProtKB-KW"/>
</dbReference>